<feature type="region of interest" description="Disordered" evidence="1">
    <location>
        <begin position="1"/>
        <end position="49"/>
    </location>
</feature>
<name>A0A3S9UNC0_9CAUD</name>
<dbReference type="Proteomes" id="UP000288067">
    <property type="component" value="Segment"/>
</dbReference>
<proteinExistence type="predicted"/>
<organism evidence="2 3">
    <name type="scientific">Gordonia phage Nina</name>
    <dbReference type="NCBI Taxonomy" id="2499026"/>
    <lineage>
        <taxon>Viruses</taxon>
        <taxon>Duplodnaviria</taxon>
        <taxon>Heunggongvirae</taxon>
        <taxon>Uroviricota</taxon>
        <taxon>Caudoviricetes</taxon>
        <taxon>Emalynvirus</taxon>
        <taxon>Emalynvirus cozz</taxon>
    </lineage>
</organism>
<evidence type="ECO:0000313" key="3">
    <source>
        <dbReference type="Proteomes" id="UP000288067"/>
    </source>
</evidence>
<evidence type="ECO:0000256" key="1">
    <source>
        <dbReference type="SAM" id="MobiDB-lite"/>
    </source>
</evidence>
<feature type="compositionally biased region" description="Basic and acidic residues" evidence="1">
    <location>
        <begin position="35"/>
        <end position="49"/>
    </location>
</feature>
<protein>
    <submittedName>
        <fullName evidence="2">Uncharacterized protein</fullName>
    </submittedName>
</protein>
<accession>A0A3S9UNC0</accession>
<reference evidence="2 3" key="1">
    <citation type="submission" date="2018-12" db="EMBL/GenBank/DDBJ databases">
        <authorList>
            <person name="Divens A.M."/>
            <person name="Stoner T.H."/>
            <person name="Garlena R.A."/>
            <person name="Russell D.A."/>
            <person name="Pope W.H."/>
            <person name="Jacobs-Sera D."/>
            <person name="Hatfull G.F."/>
        </authorList>
    </citation>
    <scope>NUCLEOTIDE SEQUENCE [LARGE SCALE GENOMIC DNA]</scope>
</reference>
<gene>
    <name evidence="2" type="primary">7</name>
    <name evidence="2" type="ORF">PBI_NINA_7</name>
</gene>
<evidence type="ECO:0000313" key="2">
    <source>
        <dbReference type="EMBL" id="AZS11761.1"/>
    </source>
</evidence>
<dbReference type="EMBL" id="MK279900">
    <property type="protein sequence ID" value="AZS11761.1"/>
    <property type="molecule type" value="Genomic_DNA"/>
</dbReference>
<sequence>MNKDEHGGTDSIQFLRVGPEGPTKILPRSYETEEEHPIRDGKDHENGGQ</sequence>